<accession>A0A1U7CLN5</accession>
<evidence type="ECO:0000313" key="4">
    <source>
        <dbReference type="Proteomes" id="UP000186309"/>
    </source>
</evidence>
<sequence>MSRSVVVGTLGILMLAASLAHAQDSSPALDAPALLPPAEAAASPPASAALSAPTASEAAPRRPLLVIPGVTAPASASARTARKPSVVAGAKPSDAPALAGPATTPKAAIPLTLEPIPAADEVDEAEPKRSAPTRAKPRSTSPATPAPATGGSRYYPGAVLGRILGADDEGSNAKSAIRVESRSDPAAEAAVKRRVEQKIQEALGDHVNSVDVRVTGRTVAIRARASRFWYRRSVRRSLDTLQMPSGYRARVELID</sequence>
<dbReference type="OrthoDB" id="10008622at2"/>
<dbReference type="AlphaFoldDB" id="A0A1U7CLN5"/>
<evidence type="ECO:0000256" key="2">
    <source>
        <dbReference type="SAM" id="SignalP"/>
    </source>
</evidence>
<keyword evidence="4" id="KW-1185">Reference proteome</keyword>
<feature type="region of interest" description="Disordered" evidence="1">
    <location>
        <begin position="73"/>
        <end position="153"/>
    </location>
</feature>
<dbReference type="STRING" id="1387353.BSF38_01309"/>
<evidence type="ECO:0000256" key="1">
    <source>
        <dbReference type="SAM" id="MobiDB-lite"/>
    </source>
</evidence>
<feature type="chain" id="PRO_5012640227" evidence="2">
    <location>
        <begin position="23"/>
        <end position="255"/>
    </location>
</feature>
<dbReference type="KEGG" id="pbor:BSF38_01309"/>
<protein>
    <submittedName>
        <fullName evidence="3">Uncharacterized protein</fullName>
    </submittedName>
</protein>
<feature type="region of interest" description="Disordered" evidence="1">
    <location>
        <begin position="38"/>
        <end position="58"/>
    </location>
</feature>
<feature type="compositionally biased region" description="Low complexity" evidence="1">
    <location>
        <begin position="139"/>
        <end position="152"/>
    </location>
</feature>
<gene>
    <name evidence="3" type="ORF">BSF38_01309</name>
</gene>
<dbReference type="RefSeq" id="WP_076344082.1">
    <property type="nucleotide sequence ID" value="NZ_CP019082.1"/>
</dbReference>
<evidence type="ECO:0000313" key="3">
    <source>
        <dbReference type="EMBL" id="APW59850.1"/>
    </source>
</evidence>
<organism evidence="3 4">
    <name type="scientific">Paludisphaera borealis</name>
    <dbReference type="NCBI Taxonomy" id="1387353"/>
    <lineage>
        <taxon>Bacteria</taxon>
        <taxon>Pseudomonadati</taxon>
        <taxon>Planctomycetota</taxon>
        <taxon>Planctomycetia</taxon>
        <taxon>Isosphaerales</taxon>
        <taxon>Isosphaeraceae</taxon>
        <taxon>Paludisphaera</taxon>
    </lineage>
</organism>
<dbReference type="EMBL" id="CP019082">
    <property type="protein sequence ID" value="APW59850.1"/>
    <property type="molecule type" value="Genomic_DNA"/>
</dbReference>
<keyword evidence="2" id="KW-0732">Signal</keyword>
<reference evidence="4" key="1">
    <citation type="submission" date="2016-12" db="EMBL/GenBank/DDBJ databases">
        <title>Comparative genomics of four Isosphaeraceae planctomycetes: a common pool of plasmids and glycoside hydrolase genes.</title>
        <authorList>
            <person name="Ivanova A."/>
        </authorList>
    </citation>
    <scope>NUCLEOTIDE SEQUENCE [LARGE SCALE GENOMIC DNA]</scope>
    <source>
        <strain evidence="4">PX4</strain>
    </source>
</reference>
<dbReference type="Proteomes" id="UP000186309">
    <property type="component" value="Chromosome"/>
</dbReference>
<proteinExistence type="predicted"/>
<feature type="signal peptide" evidence="2">
    <location>
        <begin position="1"/>
        <end position="22"/>
    </location>
</feature>
<name>A0A1U7CLN5_9BACT</name>